<organism evidence="7 8">
    <name type="scientific">Liparis tanakae</name>
    <name type="common">Tanaka's snailfish</name>
    <dbReference type="NCBI Taxonomy" id="230148"/>
    <lineage>
        <taxon>Eukaryota</taxon>
        <taxon>Metazoa</taxon>
        <taxon>Chordata</taxon>
        <taxon>Craniata</taxon>
        <taxon>Vertebrata</taxon>
        <taxon>Euteleostomi</taxon>
        <taxon>Actinopterygii</taxon>
        <taxon>Neopterygii</taxon>
        <taxon>Teleostei</taxon>
        <taxon>Neoteleostei</taxon>
        <taxon>Acanthomorphata</taxon>
        <taxon>Eupercaria</taxon>
        <taxon>Perciformes</taxon>
        <taxon>Cottioidei</taxon>
        <taxon>Cottales</taxon>
        <taxon>Liparidae</taxon>
        <taxon>Liparis</taxon>
    </lineage>
</organism>
<evidence type="ECO:0000256" key="5">
    <source>
        <dbReference type="SAM" id="Phobius"/>
    </source>
</evidence>
<feature type="transmembrane region" description="Helical" evidence="5">
    <location>
        <begin position="127"/>
        <end position="150"/>
    </location>
</feature>
<dbReference type="AlphaFoldDB" id="A0A4Z2ELY1"/>
<accession>A0A4Z2ELY1</accession>
<dbReference type="FunFam" id="1.20.1070.10:FF:000096">
    <property type="entry name" value="Odorant receptor 131-2"/>
    <property type="match status" value="1"/>
</dbReference>
<gene>
    <name evidence="7" type="ORF">EYF80_060270</name>
</gene>
<dbReference type="Pfam" id="PF00001">
    <property type="entry name" value="7tm_1"/>
    <property type="match status" value="1"/>
</dbReference>
<evidence type="ECO:0000256" key="3">
    <source>
        <dbReference type="ARBA" id="ARBA00022989"/>
    </source>
</evidence>
<dbReference type="EMBL" id="SRLO01005468">
    <property type="protein sequence ID" value="TNN29580.1"/>
    <property type="molecule type" value="Genomic_DNA"/>
</dbReference>
<dbReference type="PANTHER" id="PTHR26451">
    <property type="entry name" value="G_PROTEIN_RECEP_F1_2 DOMAIN-CONTAINING PROTEIN"/>
    <property type="match status" value="1"/>
</dbReference>
<dbReference type="GO" id="GO:0005549">
    <property type="term" value="F:odorant binding"/>
    <property type="evidence" value="ECO:0007669"/>
    <property type="project" value="TreeGrafter"/>
</dbReference>
<feature type="transmembrane region" description="Helical" evidence="5">
    <location>
        <begin position="183"/>
        <end position="201"/>
    </location>
</feature>
<dbReference type="Gene3D" id="1.20.1070.10">
    <property type="entry name" value="Rhodopsin 7-helix transmembrane proteins"/>
    <property type="match status" value="1"/>
</dbReference>
<comment type="subcellular location">
    <subcellularLocation>
        <location evidence="1">Membrane</location>
    </subcellularLocation>
</comment>
<feature type="transmembrane region" description="Helical" evidence="5">
    <location>
        <begin position="97"/>
        <end position="115"/>
    </location>
</feature>
<dbReference type="InterPro" id="IPR052921">
    <property type="entry name" value="GPCR1_Superfamily_Member"/>
</dbReference>
<dbReference type="GO" id="GO:0016020">
    <property type="term" value="C:membrane"/>
    <property type="evidence" value="ECO:0007669"/>
    <property type="project" value="UniProtKB-SubCell"/>
</dbReference>
<evidence type="ECO:0000256" key="4">
    <source>
        <dbReference type="ARBA" id="ARBA00023136"/>
    </source>
</evidence>
<proteinExistence type="predicted"/>
<dbReference type="PANTHER" id="PTHR26451:SF998">
    <property type="entry name" value="ODORANT RECEPTOR-RELATED"/>
    <property type="match status" value="1"/>
</dbReference>
<evidence type="ECO:0000313" key="7">
    <source>
        <dbReference type="EMBL" id="TNN29580.1"/>
    </source>
</evidence>
<dbReference type="CDD" id="cd00637">
    <property type="entry name" value="7tm_classA_rhodopsin-like"/>
    <property type="match status" value="1"/>
</dbReference>
<evidence type="ECO:0000259" key="6">
    <source>
        <dbReference type="PROSITE" id="PS50262"/>
    </source>
</evidence>
<feature type="transmembrane region" description="Helical" evidence="5">
    <location>
        <begin position="67"/>
        <end position="91"/>
    </location>
</feature>
<keyword evidence="4 5" id="KW-0472">Membrane</keyword>
<dbReference type="OrthoDB" id="8937503at2759"/>
<dbReference type="PRINTS" id="PR00237">
    <property type="entry name" value="GPCRRHODOPSN"/>
</dbReference>
<feature type="transmembrane region" description="Helical" evidence="5">
    <location>
        <begin position="253"/>
        <end position="278"/>
    </location>
</feature>
<dbReference type="InterPro" id="IPR000276">
    <property type="entry name" value="GPCR_Rhodpsn"/>
</dbReference>
<keyword evidence="8" id="KW-1185">Reference proteome</keyword>
<feature type="transmembrane region" description="Helical" evidence="5">
    <location>
        <begin position="222"/>
        <end position="241"/>
    </location>
</feature>
<evidence type="ECO:0000313" key="8">
    <source>
        <dbReference type="Proteomes" id="UP000314294"/>
    </source>
</evidence>
<protein>
    <recommendedName>
        <fullName evidence="6">G-protein coupled receptors family 1 profile domain-containing protein</fullName>
    </recommendedName>
</protein>
<name>A0A4Z2ELY1_9TELE</name>
<dbReference type="PROSITE" id="PS50262">
    <property type="entry name" value="G_PROTEIN_RECEP_F1_2"/>
    <property type="match status" value="1"/>
</dbReference>
<dbReference type="GO" id="GO:0004984">
    <property type="term" value="F:olfactory receptor activity"/>
    <property type="evidence" value="ECO:0007669"/>
    <property type="project" value="TreeGrafter"/>
</dbReference>
<reference evidence="7 8" key="1">
    <citation type="submission" date="2019-03" db="EMBL/GenBank/DDBJ databases">
        <title>First draft genome of Liparis tanakae, snailfish: a comprehensive survey of snailfish specific genes.</title>
        <authorList>
            <person name="Kim W."/>
            <person name="Song I."/>
            <person name="Jeong J.-H."/>
            <person name="Kim D."/>
            <person name="Kim S."/>
            <person name="Ryu S."/>
            <person name="Song J.Y."/>
            <person name="Lee S.K."/>
        </authorList>
    </citation>
    <scope>NUCLEOTIDE SEQUENCE [LARGE SCALE GENOMIC DNA]</scope>
    <source>
        <tissue evidence="7">Muscle</tissue>
    </source>
</reference>
<dbReference type="GO" id="GO:0004930">
    <property type="term" value="F:G protein-coupled receptor activity"/>
    <property type="evidence" value="ECO:0007669"/>
    <property type="project" value="InterPro"/>
</dbReference>
<dbReference type="Proteomes" id="UP000314294">
    <property type="component" value="Unassembled WGS sequence"/>
</dbReference>
<dbReference type="InterPro" id="IPR017452">
    <property type="entry name" value="GPCR_Rhodpsn_7TM"/>
</dbReference>
<evidence type="ECO:0000256" key="1">
    <source>
        <dbReference type="ARBA" id="ARBA00004370"/>
    </source>
</evidence>
<comment type="caution">
    <text evidence="7">The sequence shown here is derived from an EMBL/GenBank/DDBJ whole genome shotgun (WGS) entry which is preliminary data.</text>
</comment>
<keyword evidence="3 5" id="KW-1133">Transmembrane helix</keyword>
<evidence type="ECO:0000256" key="2">
    <source>
        <dbReference type="ARBA" id="ARBA00022692"/>
    </source>
</evidence>
<keyword evidence="2 5" id="KW-0812">Transmembrane</keyword>
<dbReference type="SUPFAM" id="SSF81321">
    <property type="entry name" value="Family A G protein-coupled receptor-like"/>
    <property type="match status" value="1"/>
</dbReference>
<feature type="domain" description="G-protein coupled receptors family 1 profile" evidence="6">
    <location>
        <begin position="22"/>
        <end position="276"/>
    </location>
</feature>
<sequence length="301" mass="34076">MPRLPVKFLQFPVSCRLTPDSQSPLLLYLVPQRLPLLSQIFYVNPRYILFIHLVVNDMIQLTTTVSLFVLSYVYYTINVSLCCVLVTLTVFTTMNTPLNLAVMAAECYVAICLPLRHAEFCTVRRTYAAIGCIWAVSALSALTDVFLVVATQPAATLFHSTMPCKRETLFRHPVHLRKRDVSFAVYLVVVWLALLFSYVQIFLAARASKASAGDTQKARNTVLLHGFQLLLCMLTYVAHLIRGALTLSFPRHYVNIVFASYVVVQIVPRLLSPVVYGLRDKTFRQHLRKYLLCKVRSGVTP</sequence>